<dbReference type="OrthoDB" id="6427809at2759"/>
<evidence type="ECO:0000313" key="2">
    <source>
        <dbReference type="EMBL" id="GBN16463.1"/>
    </source>
</evidence>
<feature type="compositionally biased region" description="Pro residues" evidence="1">
    <location>
        <begin position="41"/>
        <end position="50"/>
    </location>
</feature>
<dbReference type="EMBL" id="BGPR01006152">
    <property type="protein sequence ID" value="GBN16463.1"/>
    <property type="molecule type" value="Genomic_DNA"/>
</dbReference>
<dbReference type="AlphaFoldDB" id="A0A4Y2LR03"/>
<feature type="compositionally biased region" description="Polar residues" evidence="1">
    <location>
        <begin position="84"/>
        <end position="101"/>
    </location>
</feature>
<accession>A0A4Y2LR03</accession>
<reference evidence="2 3" key="1">
    <citation type="journal article" date="2019" name="Sci. Rep.">
        <title>Orb-weaving spider Araneus ventricosus genome elucidates the spidroin gene catalogue.</title>
        <authorList>
            <person name="Kono N."/>
            <person name="Nakamura H."/>
            <person name="Ohtoshi R."/>
            <person name="Moran D.A.P."/>
            <person name="Shinohara A."/>
            <person name="Yoshida Y."/>
            <person name="Fujiwara M."/>
            <person name="Mori M."/>
            <person name="Tomita M."/>
            <person name="Arakawa K."/>
        </authorList>
    </citation>
    <scope>NUCLEOTIDE SEQUENCE [LARGE SCALE GENOMIC DNA]</scope>
</reference>
<comment type="caution">
    <text evidence="2">The sequence shown here is derived from an EMBL/GenBank/DDBJ whole genome shotgun (WGS) entry which is preliminary data.</text>
</comment>
<dbReference type="Proteomes" id="UP000499080">
    <property type="component" value="Unassembled WGS sequence"/>
</dbReference>
<gene>
    <name evidence="2" type="ORF">AVEN_196921_1</name>
</gene>
<sequence>MLDMYQLKLNIFSPDVPPGTMILHPGQNKTRCADILGIQNIPPPPLPQRPTTPKANQKKAHKKRSFTSTRDKSKEKGKSLLPRSLQNSTQSNARTSNSAGNLTMVGSAPNFPLPPENVKYSGNNKLWNKKLQPPQQRPGSQMGSSLDGMIHREIAKAIRDRHALFDP</sequence>
<proteinExistence type="predicted"/>
<name>A0A4Y2LR03_ARAVE</name>
<feature type="compositionally biased region" description="Basic residues" evidence="1">
    <location>
        <begin position="56"/>
        <end position="65"/>
    </location>
</feature>
<protein>
    <submittedName>
        <fullName evidence="2">Uncharacterized protein</fullName>
    </submittedName>
</protein>
<feature type="compositionally biased region" description="Basic and acidic residues" evidence="1">
    <location>
        <begin position="69"/>
        <end position="78"/>
    </location>
</feature>
<organism evidence="2 3">
    <name type="scientific">Araneus ventricosus</name>
    <name type="common">Orbweaver spider</name>
    <name type="synonym">Epeira ventricosa</name>
    <dbReference type="NCBI Taxonomy" id="182803"/>
    <lineage>
        <taxon>Eukaryota</taxon>
        <taxon>Metazoa</taxon>
        <taxon>Ecdysozoa</taxon>
        <taxon>Arthropoda</taxon>
        <taxon>Chelicerata</taxon>
        <taxon>Arachnida</taxon>
        <taxon>Araneae</taxon>
        <taxon>Araneomorphae</taxon>
        <taxon>Entelegynae</taxon>
        <taxon>Araneoidea</taxon>
        <taxon>Araneidae</taxon>
        <taxon>Araneus</taxon>
    </lineage>
</organism>
<evidence type="ECO:0000313" key="3">
    <source>
        <dbReference type="Proteomes" id="UP000499080"/>
    </source>
</evidence>
<feature type="region of interest" description="Disordered" evidence="1">
    <location>
        <begin position="39"/>
        <end position="124"/>
    </location>
</feature>
<evidence type="ECO:0000256" key="1">
    <source>
        <dbReference type="SAM" id="MobiDB-lite"/>
    </source>
</evidence>
<keyword evidence="3" id="KW-1185">Reference proteome</keyword>